<feature type="compositionally biased region" description="Basic residues" evidence="1">
    <location>
        <begin position="43"/>
        <end position="54"/>
    </location>
</feature>
<reference evidence="4" key="1">
    <citation type="submission" date="2016-06" db="UniProtKB">
        <authorList>
            <consortium name="WormBaseParasite"/>
        </authorList>
    </citation>
    <scope>IDENTIFICATION</scope>
</reference>
<name>A0A183INP4_9BILA</name>
<dbReference type="AlphaFoldDB" id="A0A183INP4"/>
<feature type="region of interest" description="Disordered" evidence="1">
    <location>
        <begin position="32"/>
        <end position="97"/>
    </location>
</feature>
<gene>
    <name evidence="2" type="ORF">SBAD_LOCUS5240</name>
</gene>
<proteinExistence type="predicted"/>
<keyword evidence="3" id="KW-1185">Reference proteome</keyword>
<reference evidence="2 3" key="2">
    <citation type="submission" date="2018-11" db="EMBL/GenBank/DDBJ databases">
        <authorList>
            <consortium name="Pathogen Informatics"/>
        </authorList>
    </citation>
    <scope>NUCLEOTIDE SEQUENCE [LARGE SCALE GENOMIC DNA]</scope>
</reference>
<sequence>METVKEIHSTCQLSVKYVFRLIQTKANLRFLHQEMNEKEKNRKKEIKMRIRRQKGKGEKAEGEDEGKREGEDENDETGEELDEDEESLATRRSGRSQ</sequence>
<organism evidence="4">
    <name type="scientific">Soboliphyme baturini</name>
    <dbReference type="NCBI Taxonomy" id="241478"/>
    <lineage>
        <taxon>Eukaryota</taxon>
        <taxon>Metazoa</taxon>
        <taxon>Ecdysozoa</taxon>
        <taxon>Nematoda</taxon>
        <taxon>Enoplea</taxon>
        <taxon>Dorylaimia</taxon>
        <taxon>Dioctophymatida</taxon>
        <taxon>Dioctophymatoidea</taxon>
        <taxon>Soboliphymatidae</taxon>
        <taxon>Soboliphyme</taxon>
    </lineage>
</organism>
<evidence type="ECO:0000313" key="3">
    <source>
        <dbReference type="Proteomes" id="UP000270296"/>
    </source>
</evidence>
<dbReference type="WBParaSite" id="SBAD_0000545601-mRNA-1">
    <property type="protein sequence ID" value="SBAD_0000545601-mRNA-1"/>
    <property type="gene ID" value="SBAD_0000545601"/>
</dbReference>
<feature type="compositionally biased region" description="Basic and acidic residues" evidence="1">
    <location>
        <begin position="55"/>
        <end position="70"/>
    </location>
</feature>
<feature type="compositionally biased region" description="Basic and acidic residues" evidence="1">
    <location>
        <begin position="32"/>
        <end position="42"/>
    </location>
</feature>
<dbReference type="Proteomes" id="UP000270296">
    <property type="component" value="Unassembled WGS sequence"/>
</dbReference>
<evidence type="ECO:0000313" key="4">
    <source>
        <dbReference type="WBParaSite" id="SBAD_0000545601-mRNA-1"/>
    </source>
</evidence>
<accession>A0A183INP4</accession>
<evidence type="ECO:0000313" key="2">
    <source>
        <dbReference type="EMBL" id="VDP06705.1"/>
    </source>
</evidence>
<dbReference type="EMBL" id="UZAM01008857">
    <property type="protein sequence ID" value="VDP06705.1"/>
    <property type="molecule type" value="Genomic_DNA"/>
</dbReference>
<evidence type="ECO:0000256" key="1">
    <source>
        <dbReference type="SAM" id="MobiDB-lite"/>
    </source>
</evidence>
<protein>
    <submittedName>
        <fullName evidence="2 4">Uncharacterized protein</fullName>
    </submittedName>
</protein>
<feature type="compositionally biased region" description="Acidic residues" evidence="1">
    <location>
        <begin position="71"/>
        <end position="87"/>
    </location>
</feature>